<dbReference type="AlphaFoldDB" id="A0A940DSA1"/>
<feature type="signal peptide" evidence="1">
    <location>
        <begin position="1"/>
        <end position="21"/>
    </location>
</feature>
<reference evidence="2" key="2">
    <citation type="journal article" date="2021" name="PeerJ">
        <title>Extensive microbial diversity within the chicken gut microbiome revealed by metagenomics and culture.</title>
        <authorList>
            <person name="Gilroy R."/>
            <person name="Ravi A."/>
            <person name="Getino M."/>
            <person name="Pursley I."/>
            <person name="Horton D.L."/>
            <person name="Alikhan N.F."/>
            <person name="Baker D."/>
            <person name="Gharbi K."/>
            <person name="Hall N."/>
            <person name="Watson M."/>
            <person name="Adriaenssens E.M."/>
            <person name="Foster-Nyarko E."/>
            <person name="Jarju S."/>
            <person name="Secka A."/>
            <person name="Antonio M."/>
            <person name="Oren A."/>
            <person name="Chaudhuri R.R."/>
            <person name="La Ragione R."/>
            <person name="Hildebrand F."/>
            <person name="Pallen M.J."/>
        </authorList>
    </citation>
    <scope>NUCLEOTIDE SEQUENCE</scope>
    <source>
        <strain evidence="2">G3-8215</strain>
    </source>
</reference>
<feature type="chain" id="PRO_5036726508" evidence="1">
    <location>
        <begin position="22"/>
        <end position="356"/>
    </location>
</feature>
<dbReference type="Proteomes" id="UP000725002">
    <property type="component" value="Unassembled WGS sequence"/>
</dbReference>
<proteinExistence type="predicted"/>
<evidence type="ECO:0000313" key="3">
    <source>
        <dbReference type="Proteomes" id="UP000725002"/>
    </source>
</evidence>
<dbReference type="InterPro" id="IPR032265">
    <property type="entry name" value="DUF4831"/>
</dbReference>
<name>A0A940DSA1_9BACT</name>
<evidence type="ECO:0000256" key="1">
    <source>
        <dbReference type="SAM" id="SignalP"/>
    </source>
</evidence>
<dbReference type="EMBL" id="JADILV010000048">
    <property type="protein sequence ID" value="MBO8483915.1"/>
    <property type="molecule type" value="Genomic_DNA"/>
</dbReference>
<accession>A0A940DSA1</accession>
<comment type="caution">
    <text evidence="2">The sequence shown here is derived from an EMBL/GenBank/DDBJ whole genome shotgun (WGS) entry which is preliminary data.</text>
</comment>
<protein>
    <submittedName>
        <fullName evidence="2">DUF4831 family protein</fullName>
    </submittedName>
</protein>
<keyword evidence="1" id="KW-0732">Signal</keyword>
<sequence>MKKMKILLCAGLLAGSITMSAQKSKPQPDPQGVLSYSLPATSLVLEVEAVQENFYAGPYARYASKYLGVEVRQKDSQVYTISKVSLTPYVEADHGSRFVLDVGNERMKAVFLKLTSMGLIARSDGNFGSESVWRFPSPVSGDFSEVGLTPNFTSEATTLYHNVKQESAYSRVAVKQEIVVEKSEEKRAAETAALIFDIREKRYQIVTGDTDATYSGEAMGAAIEELTRLEKEYMSMFTGYSEYQTQKMTFEVLPQKDRENQLYVAFRISDSAGLLPPDNISGKPVILEVTPQTVAPSLPEGGKVSKKARDNEFVTYRIPAICTVKLSDGMNVIFQSRVPVYQLGTESSFPLNMDMD</sequence>
<evidence type="ECO:0000313" key="2">
    <source>
        <dbReference type="EMBL" id="MBO8483915.1"/>
    </source>
</evidence>
<reference evidence="2" key="1">
    <citation type="submission" date="2020-10" db="EMBL/GenBank/DDBJ databases">
        <authorList>
            <person name="Gilroy R."/>
        </authorList>
    </citation>
    <scope>NUCLEOTIDE SEQUENCE</scope>
    <source>
        <strain evidence="2">G3-8215</strain>
    </source>
</reference>
<dbReference type="Pfam" id="PF16115">
    <property type="entry name" value="DUF4831"/>
    <property type="match status" value="2"/>
</dbReference>
<organism evidence="2 3">
    <name type="scientific">Candidatus Cryptobacteroides avicola</name>
    <dbReference type="NCBI Taxonomy" id="2840757"/>
    <lineage>
        <taxon>Bacteria</taxon>
        <taxon>Pseudomonadati</taxon>
        <taxon>Bacteroidota</taxon>
        <taxon>Bacteroidia</taxon>
        <taxon>Bacteroidales</taxon>
        <taxon>Candidatus Cryptobacteroides</taxon>
    </lineage>
</organism>
<gene>
    <name evidence="2" type="ORF">IAB75_07365</name>
</gene>